<evidence type="ECO:0000313" key="1">
    <source>
        <dbReference type="EMBL" id="WAH35434.1"/>
    </source>
</evidence>
<evidence type="ECO:0000313" key="2">
    <source>
        <dbReference type="Proteomes" id="UP001164803"/>
    </source>
</evidence>
<dbReference type="RefSeq" id="WP_268042681.1">
    <property type="nucleotide sequence ID" value="NZ_CP104064.1"/>
</dbReference>
<proteinExistence type="predicted"/>
<reference evidence="1" key="1">
    <citation type="submission" date="2022-08" db="EMBL/GenBank/DDBJ databases">
        <title>Alicyclobacillus dauci DSM2870, complete genome.</title>
        <authorList>
            <person name="Wang Q."/>
            <person name="Cai R."/>
            <person name="Wang Z."/>
        </authorList>
    </citation>
    <scope>NUCLEOTIDE SEQUENCE</scope>
    <source>
        <strain evidence="1">DSM 28700</strain>
    </source>
</reference>
<keyword evidence="2" id="KW-1185">Reference proteome</keyword>
<protein>
    <submittedName>
        <fullName evidence="1">Uncharacterized protein</fullName>
    </submittedName>
</protein>
<name>A0ABY6YXU6_9BACL</name>
<dbReference type="EMBL" id="CP104064">
    <property type="protein sequence ID" value="WAH35434.1"/>
    <property type="molecule type" value="Genomic_DNA"/>
</dbReference>
<sequence length="97" mass="11050">MRYTKETVHKFVGQWIHCHSVYGVHQGIVHRAMRDGFILVHHTRLADGRPMVDTDLDMGIYGPTDTSDIVQTQFLPAPGLFIPYGGVYGIWPRPFII</sequence>
<organism evidence="1 2">
    <name type="scientific">Alicyclobacillus dauci</name>
    <dbReference type="NCBI Taxonomy" id="1475485"/>
    <lineage>
        <taxon>Bacteria</taxon>
        <taxon>Bacillati</taxon>
        <taxon>Bacillota</taxon>
        <taxon>Bacilli</taxon>
        <taxon>Bacillales</taxon>
        <taxon>Alicyclobacillaceae</taxon>
        <taxon>Alicyclobacillus</taxon>
    </lineage>
</organism>
<gene>
    <name evidence="1" type="ORF">NZD86_14125</name>
</gene>
<dbReference type="Proteomes" id="UP001164803">
    <property type="component" value="Chromosome"/>
</dbReference>
<accession>A0ABY6YXU6</accession>